<accession>A0AA85IWF1</accession>
<dbReference type="InterPro" id="IPR000477">
    <property type="entry name" value="RT_dom"/>
</dbReference>
<dbReference type="PANTHER" id="PTHR33332">
    <property type="entry name" value="REVERSE TRANSCRIPTASE DOMAIN-CONTAINING PROTEIN"/>
    <property type="match status" value="1"/>
</dbReference>
<evidence type="ECO:0000313" key="3">
    <source>
        <dbReference type="WBParaSite" id="TREG1_116600.1"/>
    </source>
</evidence>
<reference evidence="3" key="2">
    <citation type="submission" date="2023-11" db="UniProtKB">
        <authorList>
            <consortium name="WormBaseParasite"/>
        </authorList>
    </citation>
    <scope>IDENTIFICATION</scope>
</reference>
<dbReference type="InterPro" id="IPR043502">
    <property type="entry name" value="DNA/RNA_pol_sf"/>
</dbReference>
<evidence type="ECO:0000259" key="1">
    <source>
        <dbReference type="PROSITE" id="PS50878"/>
    </source>
</evidence>
<sequence>MSSVLLKNGGNDMNLLLLKIFSTSIRSGTYPNSWKKSYVVPIHKTGPTADIDNYRPINITSVVSRVMEKIVKKQIVQYLLSNDLISPFQYGFLNRRSCITCQLDYFDHITECVDKGRSAATLFLDVRKAFDKVPHKRLILKLLSYGISGRLLEWITSFLTGREQLVKVNHHLSTSKPITSGVIQGSVLGPTLFIVFINDIVSMIKYGKPYLFADDLKVVYDFDYNDMNIVSKIQEDLNSLCNWSEKWQLTFNPAKSGITYFGRWKPSMCLYMYGDLVSNTNTVTDLGITYSDLTFTEHANKVVSDCKRLTGFVLRNFYTPEARLAIYKICIRPKLEYCAHLYSSFKSADRKKLKVSKDSLRNAY</sequence>
<dbReference type="Pfam" id="PF00078">
    <property type="entry name" value="RVT_1"/>
    <property type="match status" value="1"/>
</dbReference>
<dbReference type="SUPFAM" id="SSF56672">
    <property type="entry name" value="DNA/RNA polymerases"/>
    <property type="match status" value="1"/>
</dbReference>
<dbReference type="PROSITE" id="PS50878">
    <property type="entry name" value="RT_POL"/>
    <property type="match status" value="1"/>
</dbReference>
<keyword evidence="2" id="KW-1185">Reference proteome</keyword>
<dbReference type="Proteomes" id="UP000050795">
    <property type="component" value="Unassembled WGS sequence"/>
</dbReference>
<protein>
    <recommendedName>
        <fullName evidence="1">Reverse transcriptase domain-containing protein</fullName>
    </recommendedName>
</protein>
<dbReference type="AlphaFoldDB" id="A0AA85IWF1"/>
<evidence type="ECO:0000313" key="2">
    <source>
        <dbReference type="Proteomes" id="UP000050795"/>
    </source>
</evidence>
<reference evidence="2" key="1">
    <citation type="submission" date="2022-06" db="EMBL/GenBank/DDBJ databases">
        <authorList>
            <person name="Berger JAMES D."/>
            <person name="Berger JAMES D."/>
        </authorList>
    </citation>
    <scope>NUCLEOTIDE SEQUENCE [LARGE SCALE GENOMIC DNA]</scope>
</reference>
<proteinExistence type="predicted"/>
<name>A0AA85IWF1_TRIRE</name>
<dbReference type="WBParaSite" id="TREG1_116600.1">
    <property type="protein sequence ID" value="TREG1_116600.1"/>
    <property type="gene ID" value="TREG1_116600"/>
</dbReference>
<dbReference type="CDD" id="cd01650">
    <property type="entry name" value="RT_nLTR_like"/>
    <property type="match status" value="1"/>
</dbReference>
<feature type="domain" description="Reverse transcriptase" evidence="1">
    <location>
        <begin position="23"/>
        <end position="290"/>
    </location>
</feature>
<organism evidence="2 3">
    <name type="scientific">Trichobilharzia regenti</name>
    <name type="common">Nasal bird schistosome</name>
    <dbReference type="NCBI Taxonomy" id="157069"/>
    <lineage>
        <taxon>Eukaryota</taxon>
        <taxon>Metazoa</taxon>
        <taxon>Spiralia</taxon>
        <taxon>Lophotrochozoa</taxon>
        <taxon>Platyhelminthes</taxon>
        <taxon>Trematoda</taxon>
        <taxon>Digenea</taxon>
        <taxon>Strigeidida</taxon>
        <taxon>Schistosomatoidea</taxon>
        <taxon>Schistosomatidae</taxon>
        <taxon>Trichobilharzia</taxon>
    </lineage>
</organism>